<keyword evidence="3" id="KW-1185">Reference proteome</keyword>
<evidence type="ECO:0000313" key="2">
    <source>
        <dbReference type="EMBL" id="KAG2424015.1"/>
    </source>
</evidence>
<organism evidence="2 3">
    <name type="scientific">Chlamydomonas incerta</name>
    <dbReference type="NCBI Taxonomy" id="51695"/>
    <lineage>
        <taxon>Eukaryota</taxon>
        <taxon>Viridiplantae</taxon>
        <taxon>Chlorophyta</taxon>
        <taxon>core chlorophytes</taxon>
        <taxon>Chlorophyceae</taxon>
        <taxon>CS clade</taxon>
        <taxon>Chlamydomonadales</taxon>
        <taxon>Chlamydomonadaceae</taxon>
        <taxon>Chlamydomonas</taxon>
    </lineage>
</organism>
<evidence type="ECO:0000313" key="3">
    <source>
        <dbReference type="Proteomes" id="UP000650467"/>
    </source>
</evidence>
<dbReference type="EMBL" id="JAEHOC010000070">
    <property type="protein sequence ID" value="KAG2424015.1"/>
    <property type="molecule type" value="Genomic_DNA"/>
</dbReference>
<reference evidence="2" key="1">
    <citation type="journal article" date="2020" name="bioRxiv">
        <title>Comparative genomics of Chlamydomonas.</title>
        <authorList>
            <person name="Craig R.J."/>
            <person name="Hasan A.R."/>
            <person name="Ness R.W."/>
            <person name="Keightley P.D."/>
        </authorList>
    </citation>
    <scope>NUCLEOTIDE SEQUENCE</scope>
    <source>
        <strain evidence="2">SAG 7.73</strain>
    </source>
</reference>
<name>A0A835VQG5_CHLIN</name>
<protein>
    <submittedName>
        <fullName evidence="2">Uncharacterized protein</fullName>
    </submittedName>
</protein>
<dbReference type="AlphaFoldDB" id="A0A835VQG5"/>
<dbReference type="OrthoDB" id="509720at2759"/>
<comment type="caution">
    <text evidence="2">The sequence shown here is derived from an EMBL/GenBank/DDBJ whole genome shotgun (WGS) entry which is preliminary data.</text>
</comment>
<sequence length="101" mass="11469">MSQRYNGGNGQAPFQTYGRDAAPEQAGWQYTGHNSNSRVAFYENPSGVKMDYYYTTGTVKTSMDHPARGSTQLFRRDLSDNQYNAVLDNPRTHTGQGYYRK</sequence>
<accession>A0A835VQG5</accession>
<evidence type="ECO:0000256" key="1">
    <source>
        <dbReference type="SAM" id="MobiDB-lite"/>
    </source>
</evidence>
<feature type="region of interest" description="Disordered" evidence="1">
    <location>
        <begin position="1"/>
        <end position="32"/>
    </location>
</feature>
<dbReference type="Proteomes" id="UP000650467">
    <property type="component" value="Unassembled WGS sequence"/>
</dbReference>
<gene>
    <name evidence="2" type="ORF">HXX76_014840</name>
</gene>
<proteinExistence type="predicted"/>